<dbReference type="EMBL" id="BARW01008370">
    <property type="protein sequence ID" value="GAI83718.1"/>
    <property type="molecule type" value="Genomic_DNA"/>
</dbReference>
<comment type="caution">
    <text evidence="1">The sequence shown here is derived from an EMBL/GenBank/DDBJ whole genome shotgun (WGS) entry which is preliminary data.</text>
</comment>
<accession>X1RST4</accession>
<proteinExistence type="predicted"/>
<name>X1RST4_9ZZZZ</name>
<gene>
    <name evidence="1" type="ORF">S12H4_17177</name>
</gene>
<dbReference type="AlphaFoldDB" id="X1RST4"/>
<protein>
    <submittedName>
        <fullName evidence="1">Uncharacterized protein</fullName>
    </submittedName>
</protein>
<evidence type="ECO:0000313" key="1">
    <source>
        <dbReference type="EMBL" id="GAI83718.1"/>
    </source>
</evidence>
<organism evidence="1">
    <name type="scientific">marine sediment metagenome</name>
    <dbReference type="NCBI Taxonomy" id="412755"/>
    <lineage>
        <taxon>unclassified sequences</taxon>
        <taxon>metagenomes</taxon>
        <taxon>ecological metagenomes</taxon>
    </lineage>
</organism>
<sequence length="154" mass="18100">MDITWRKKLFTAYAGIKRVQMVEGVNSRLPSGKHWLMWDFDDVEFFNVKEELLEVQRKYKLPKIYILNTGVPYHYHANCFVSLEWLEARSIIAATRYVDNRFVAIGILRGFYTLRYSPVGGKEFQPAIILPSRVPEDVDPFSLTSFSTYPKKRR</sequence>
<reference evidence="1" key="1">
    <citation type="journal article" date="2014" name="Front. Microbiol.">
        <title>High frequency of phylogenetically diverse reductive dehalogenase-homologous genes in deep subseafloor sedimentary metagenomes.</title>
        <authorList>
            <person name="Kawai M."/>
            <person name="Futagami T."/>
            <person name="Toyoda A."/>
            <person name="Takaki Y."/>
            <person name="Nishi S."/>
            <person name="Hori S."/>
            <person name="Arai W."/>
            <person name="Tsubouchi T."/>
            <person name="Morono Y."/>
            <person name="Uchiyama I."/>
            <person name="Ito T."/>
            <person name="Fujiyama A."/>
            <person name="Inagaki F."/>
            <person name="Takami H."/>
        </authorList>
    </citation>
    <scope>NUCLEOTIDE SEQUENCE</scope>
    <source>
        <strain evidence="1">Expedition CK06-06</strain>
    </source>
</reference>